<organism evidence="2">
    <name type="scientific">Corethron hystrix</name>
    <dbReference type="NCBI Taxonomy" id="216773"/>
    <lineage>
        <taxon>Eukaryota</taxon>
        <taxon>Sar</taxon>
        <taxon>Stramenopiles</taxon>
        <taxon>Ochrophyta</taxon>
        <taxon>Bacillariophyta</taxon>
        <taxon>Coscinodiscophyceae</taxon>
        <taxon>Corethrophycidae</taxon>
        <taxon>Corethrales</taxon>
        <taxon>Corethraceae</taxon>
        <taxon>Corethron</taxon>
    </lineage>
</organism>
<protein>
    <submittedName>
        <fullName evidence="2">Uncharacterized protein</fullName>
    </submittedName>
</protein>
<name>A0A7S1FS17_9STRA</name>
<sequence>MNFLILLVLVSPPAATAWIPPRRPLRPPTSSPAVAPLWSPLDLTAEPPGLPPLPPDDLLRLYTSQPDLWPVELFAIMYRADADGTLLSVRDASNGTAQWGLGSGVPAVRWAPSWHAPPTGYVRSDPPRQIEAQRFPTFGGENSWTYDRIEATGEAGGDPDLEAAAGRLRNALRDVLAAEQPRTPWDEARISAVRMALENECGLAAVRGTLRTTGLFGGGGAVTLDWEGMAARARVYALLPQMPSPLPHPNTSAEELRRELRDRPAVIEREGRDPHCDVHGRVYTHISTANVSNTIMAVYLCLDLTGWPETKELPALDAGGHQTGRREWKSLEDLKVLDVHGRIATEDPKQIFISGYVVRELVRENIIPRRGIQELQ</sequence>
<feature type="chain" id="PRO_5030892470" evidence="1">
    <location>
        <begin position="18"/>
        <end position="376"/>
    </location>
</feature>
<evidence type="ECO:0000313" key="2">
    <source>
        <dbReference type="EMBL" id="CAD8883481.1"/>
    </source>
</evidence>
<evidence type="ECO:0000256" key="1">
    <source>
        <dbReference type="SAM" id="SignalP"/>
    </source>
</evidence>
<feature type="signal peptide" evidence="1">
    <location>
        <begin position="1"/>
        <end position="17"/>
    </location>
</feature>
<gene>
    <name evidence="2" type="ORF">CHYS00102_LOCUS10677</name>
</gene>
<dbReference type="AlphaFoldDB" id="A0A7S1FS17"/>
<accession>A0A7S1FS17</accession>
<proteinExistence type="predicted"/>
<keyword evidence="1" id="KW-0732">Signal</keyword>
<reference evidence="2" key="1">
    <citation type="submission" date="2021-01" db="EMBL/GenBank/DDBJ databases">
        <authorList>
            <person name="Corre E."/>
            <person name="Pelletier E."/>
            <person name="Niang G."/>
            <person name="Scheremetjew M."/>
            <person name="Finn R."/>
            <person name="Kale V."/>
            <person name="Holt S."/>
            <person name="Cochrane G."/>
            <person name="Meng A."/>
            <person name="Brown T."/>
            <person name="Cohen L."/>
        </authorList>
    </citation>
    <scope>NUCLEOTIDE SEQUENCE</scope>
    <source>
        <strain evidence="2">308</strain>
    </source>
</reference>
<dbReference type="EMBL" id="HBFR01014653">
    <property type="protein sequence ID" value="CAD8883481.1"/>
    <property type="molecule type" value="Transcribed_RNA"/>
</dbReference>